<organism evidence="10 11">
    <name type="scientific">Pseudahrensia aquimaris</name>
    <dbReference type="NCBI Taxonomy" id="744461"/>
    <lineage>
        <taxon>Bacteria</taxon>
        <taxon>Pseudomonadati</taxon>
        <taxon>Pseudomonadota</taxon>
        <taxon>Alphaproteobacteria</taxon>
        <taxon>Hyphomicrobiales</taxon>
        <taxon>Ahrensiaceae</taxon>
        <taxon>Pseudahrensia</taxon>
    </lineage>
</organism>
<dbReference type="Gene3D" id="2.10.109.10">
    <property type="entry name" value="Umud Fragment, subunit A"/>
    <property type="match status" value="1"/>
</dbReference>
<evidence type="ECO:0000256" key="1">
    <source>
        <dbReference type="ARBA" id="ARBA00000677"/>
    </source>
</evidence>
<dbReference type="Pfam" id="PF10502">
    <property type="entry name" value="Peptidase_S26"/>
    <property type="match status" value="1"/>
</dbReference>
<comment type="caution">
    <text evidence="10">The sequence shown here is derived from an EMBL/GenBank/DDBJ whole genome shotgun (WGS) entry which is preliminary data.</text>
</comment>
<reference evidence="11" key="1">
    <citation type="journal article" date="2019" name="Int. J. Syst. Evol. Microbiol.">
        <title>The Global Catalogue of Microorganisms (GCM) 10K type strain sequencing project: providing services to taxonomists for standard genome sequencing and annotation.</title>
        <authorList>
            <consortium name="The Broad Institute Genomics Platform"/>
            <consortium name="The Broad Institute Genome Sequencing Center for Infectious Disease"/>
            <person name="Wu L."/>
            <person name="Ma J."/>
        </authorList>
    </citation>
    <scope>NUCLEOTIDE SEQUENCE [LARGE SCALE GENOMIC DNA]</scope>
    <source>
        <strain evidence="11">CCUG 60023</strain>
    </source>
</reference>
<evidence type="ECO:0000256" key="5">
    <source>
        <dbReference type="ARBA" id="ARBA00022670"/>
    </source>
</evidence>
<dbReference type="PROSITE" id="PS00501">
    <property type="entry name" value="SPASE_I_1"/>
    <property type="match status" value="1"/>
</dbReference>
<keyword evidence="6 7" id="KW-0378">Hydrolase</keyword>
<accession>A0ABW3FE80</accession>
<evidence type="ECO:0000313" key="10">
    <source>
        <dbReference type="EMBL" id="MFD0915753.1"/>
    </source>
</evidence>
<dbReference type="PROSITE" id="PS00760">
    <property type="entry name" value="SPASE_I_2"/>
    <property type="match status" value="1"/>
</dbReference>
<evidence type="ECO:0000256" key="2">
    <source>
        <dbReference type="ARBA" id="ARBA00009370"/>
    </source>
</evidence>
<sequence length="246" mass="27377">MATTEKAKEGGAIRETISVVIQAILLAVIIRSFIVQPFSIPSGSMKPTLLVGDYVFVSKWSYGFSRHSLPFSPPIFSGRIFGSDPERGDVVVFKYPPDPSKDYIKRVVGLPGDKVQLRDSVVLVNGQPIERLQNGMFEGDFQGRIIQTPIIQERMDNGAMYGTLDVQPGSSGDSTPVFEVPEGKYFFLGDNRDNSADSRYDVGLVPADHLVGKARFIFLSMENGTPAWHIWKWPSDMRWGRLFDGL</sequence>
<evidence type="ECO:0000256" key="3">
    <source>
        <dbReference type="ARBA" id="ARBA00013208"/>
    </source>
</evidence>
<proteinExistence type="inferred from homology"/>
<dbReference type="SUPFAM" id="SSF51306">
    <property type="entry name" value="LexA/Signal peptidase"/>
    <property type="match status" value="1"/>
</dbReference>
<dbReference type="PROSITE" id="PS00761">
    <property type="entry name" value="SPASE_I_3"/>
    <property type="match status" value="1"/>
</dbReference>
<comment type="subcellular location">
    <subcellularLocation>
        <location evidence="8">Membrane</location>
        <topology evidence="8">Single-pass type II membrane protein</topology>
    </subcellularLocation>
</comment>
<evidence type="ECO:0000256" key="8">
    <source>
        <dbReference type="RuleBase" id="RU362042"/>
    </source>
</evidence>
<dbReference type="CDD" id="cd06530">
    <property type="entry name" value="S26_SPase_I"/>
    <property type="match status" value="1"/>
</dbReference>
<evidence type="ECO:0000256" key="4">
    <source>
        <dbReference type="ARBA" id="ARBA00019232"/>
    </source>
</evidence>
<keyword evidence="7" id="KW-1133">Transmembrane helix</keyword>
<feature type="transmembrane region" description="Helical" evidence="7">
    <location>
        <begin position="12"/>
        <end position="34"/>
    </location>
</feature>
<gene>
    <name evidence="10" type="primary">lepB</name>
    <name evidence="10" type="ORF">ACFQ14_04975</name>
</gene>
<dbReference type="GO" id="GO:0009003">
    <property type="term" value="F:signal peptidase activity"/>
    <property type="evidence" value="ECO:0007669"/>
    <property type="project" value="UniProtKB-EC"/>
</dbReference>
<keyword evidence="11" id="KW-1185">Reference proteome</keyword>
<dbReference type="InterPro" id="IPR019756">
    <property type="entry name" value="Pept_S26A_signal_pept_1_Ser-AS"/>
</dbReference>
<feature type="domain" description="Peptidase S26" evidence="9">
    <location>
        <begin position="14"/>
        <end position="218"/>
    </location>
</feature>
<protein>
    <recommendedName>
        <fullName evidence="4 7">Signal peptidase I</fullName>
        <ecNumber evidence="3 7">3.4.21.89</ecNumber>
    </recommendedName>
</protein>
<dbReference type="PRINTS" id="PR00727">
    <property type="entry name" value="LEADERPTASE"/>
</dbReference>
<dbReference type="EC" id="3.4.21.89" evidence="3 7"/>
<keyword evidence="7" id="KW-0472">Membrane</keyword>
<dbReference type="EMBL" id="JBHTJV010000003">
    <property type="protein sequence ID" value="MFD0915753.1"/>
    <property type="molecule type" value="Genomic_DNA"/>
</dbReference>
<dbReference type="NCBIfam" id="TIGR02227">
    <property type="entry name" value="sigpep_I_bact"/>
    <property type="match status" value="1"/>
</dbReference>
<dbReference type="Proteomes" id="UP001597101">
    <property type="component" value="Unassembled WGS sequence"/>
</dbReference>
<dbReference type="InterPro" id="IPR019757">
    <property type="entry name" value="Pept_S26A_signal_pept_1_Lys-AS"/>
</dbReference>
<keyword evidence="5 7" id="KW-0645">Protease</keyword>
<evidence type="ECO:0000256" key="7">
    <source>
        <dbReference type="RuleBase" id="RU003993"/>
    </source>
</evidence>
<dbReference type="InterPro" id="IPR019758">
    <property type="entry name" value="Pept_S26A_signal_pept_1_CS"/>
</dbReference>
<comment type="similarity">
    <text evidence="2 8">Belongs to the peptidase S26 family.</text>
</comment>
<evidence type="ECO:0000313" key="11">
    <source>
        <dbReference type="Proteomes" id="UP001597101"/>
    </source>
</evidence>
<dbReference type="InterPro" id="IPR000223">
    <property type="entry name" value="Pept_S26A_signal_pept_1"/>
</dbReference>
<comment type="catalytic activity">
    <reaction evidence="1 7">
        <text>Cleavage of hydrophobic, N-terminal signal or leader sequences from secreted and periplasmic proteins.</text>
        <dbReference type="EC" id="3.4.21.89"/>
    </reaction>
</comment>
<dbReference type="PANTHER" id="PTHR43390">
    <property type="entry name" value="SIGNAL PEPTIDASE I"/>
    <property type="match status" value="1"/>
</dbReference>
<dbReference type="RefSeq" id="WP_377211600.1">
    <property type="nucleotide sequence ID" value="NZ_JBHTJV010000003.1"/>
</dbReference>
<dbReference type="InterPro" id="IPR036286">
    <property type="entry name" value="LexA/Signal_pep-like_sf"/>
</dbReference>
<evidence type="ECO:0000259" key="9">
    <source>
        <dbReference type="Pfam" id="PF10502"/>
    </source>
</evidence>
<dbReference type="InterPro" id="IPR019533">
    <property type="entry name" value="Peptidase_S26"/>
</dbReference>
<keyword evidence="7" id="KW-0812">Transmembrane</keyword>
<dbReference type="PANTHER" id="PTHR43390:SF1">
    <property type="entry name" value="CHLOROPLAST PROCESSING PEPTIDASE"/>
    <property type="match status" value="1"/>
</dbReference>
<name>A0ABW3FE80_9HYPH</name>
<evidence type="ECO:0000256" key="6">
    <source>
        <dbReference type="ARBA" id="ARBA00022801"/>
    </source>
</evidence>